<proteinExistence type="predicted"/>
<dbReference type="EMBL" id="JANBPT010001680">
    <property type="protein sequence ID" value="KAJ1905846.1"/>
    <property type="molecule type" value="Genomic_DNA"/>
</dbReference>
<name>A0A9W8DGM5_9FUNG</name>
<dbReference type="OrthoDB" id="1721884at2759"/>
<dbReference type="AlphaFoldDB" id="A0A9W8DGM5"/>
<dbReference type="Proteomes" id="UP001150569">
    <property type="component" value="Unassembled WGS sequence"/>
</dbReference>
<evidence type="ECO:0000256" key="1">
    <source>
        <dbReference type="SAM" id="MobiDB-lite"/>
    </source>
</evidence>
<evidence type="ECO:0000313" key="2">
    <source>
        <dbReference type="EMBL" id="KAJ1905846.1"/>
    </source>
</evidence>
<feature type="non-terminal residue" evidence="2">
    <location>
        <position position="1"/>
    </location>
</feature>
<feature type="compositionally biased region" description="Polar residues" evidence="1">
    <location>
        <begin position="63"/>
        <end position="75"/>
    </location>
</feature>
<sequence>NILLDPMFDAPGSSIRYVVVTKDVATFQKPALYLSATQQSEADEAIEQDDADTSATKDKVASDSDNAVGSSSNHGEAQRFVAQG</sequence>
<reference evidence="2" key="1">
    <citation type="submission" date="2022-07" db="EMBL/GenBank/DDBJ databases">
        <title>Phylogenomic reconstructions and comparative analyses of Kickxellomycotina fungi.</title>
        <authorList>
            <person name="Reynolds N.K."/>
            <person name="Stajich J.E."/>
            <person name="Barry K."/>
            <person name="Grigoriev I.V."/>
            <person name="Crous P."/>
            <person name="Smith M.E."/>
        </authorList>
    </citation>
    <scope>NUCLEOTIDE SEQUENCE</scope>
    <source>
        <strain evidence="2">RSA 861</strain>
    </source>
</reference>
<organism evidence="2 3">
    <name type="scientific">Tieghemiomyces parasiticus</name>
    <dbReference type="NCBI Taxonomy" id="78921"/>
    <lineage>
        <taxon>Eukaryota</taxon>
        <taxon>Fungi</taxon>
        <taxon>Fungi incertae sedis</taxon>
        <taxon>Zoopagomycota</taxon>
        <taxon>Kickxellomycotina</taxon>
        <taxon>Dimargaritomycetes</taxon>
        <taxon>Dimargaritales</taxon>
        <taxon>Dimargaritaceae</taxon>
        <taxon>Tieghemiomyces</taxon>
    </lineage>
</organism>
<feature type="region of interest" description="Disordered" evidence="1">
    <location>
        <begin position="38"/>
        <end position="84"/>
    </location>
</feature>
<keyword evidence="3" id="KW-1185">Reference proteome</keyword>
<accession>A0A9W8DGM5</accession>
<feature type="compositionally biased region" description="Acidic residues" evidence="1">
    <location>
        <begin position="41"/>
        <end position="52"/>
    </location>
</feature>
<protein>
    <submittedName>
        <fullName evidence="2">Uncharacterized protein</fullName>
    </submittedName>
</protein>
<comment type="caution">
    <text evidence="2">The sequence shown here is derived from an EMBL/GenBank/DDBJ whole genome shotgun (WGS) entry which is preliminary data.</text>
</comment>
<evidence type="ECO:0000313" key="3">
    <source>
        <dbReference type="Proteomes" id="UP001150569"/>
    </source>
</evidence>
<gene>
    <name evidence="2" type="ORF">IWQ60_012193</name>
</gene>